<evidence type="ECO:0000313" key="6">
    <source>
        <dbReference type="EMBL" id="TQO21062.1"/>
    </source>
</evidence>
<dbReference type="RefSeq" id="WP_141991273.1">
    <property type="nucleotide sequence ID" value="NZ_VFRA01000001.1"/>
</dbReference>
<dbReference type="Pfam" id="PF01040">
    <property type="entry name" value="UbiA"/>
    <property type="match status" value="1"/>
</dbReference>
<dbReference type="InterPro" id="IPR044878">
    <property type="entry name" value="UbiA_sf"/>
</dbReference>
<organism evidence="6 7">
    <name type="scientific">Rhodoglobus vestalii</name>
    <dbReference type="NCBI Taxonomy" id="193384"/>
    <lineage>
        <taxon>Bacteria</taxon>
        <taxon>Bacillati</taxon>
        <taxon>Actinomycetota</taxon>
        <taxon>Actinomycetes</taxon>
        <taxon>Micrococcales</taxon>
        <taxon>Microbacteriaceae</taxon>
        <taxon>Rhodoglobus</taxon>
    </lineage>
</organism>
<evidence type="ECO:0000256" key="4">
    <source>
        <dbReference type="ARBA" id="ARBA00023136"/>
    </source>
</evidence>
<evidence type="ECO:0000256" key="5">
    <source>
        <dbReference type="SAM" id="Phobius"/>
    </source>
</evidence>
<keyword evidence="3 5" id="KW-1133">Transmembrane helix</keyword>
<dbReference type="EMBL" id="VFRA01000001">
    <property type="protein sequence ID" value="TQO21062.1"/>
    <property type="molecule type" value="Genomic_DNA"/>
</dbReference>
<feature type="transmembrane region" description="Helical" evidence="5">
    <location>
        <begin position="219"/>
        <end position="242"/>
    </location>
</feature>
<dbReference type="GO" id="GO:0016765">
    <property type="term" value="F:transferase activity, transferring alkyl or aryl (other than methyl) groups"/>
    <property type="evidence" value="ECO:0007669"/>
    <property type="project" value="InterPro"/>
</dbReference>
<feature type="transmembrane region" description="Helical" evidence="5">
    <location>
        <begin position="191"/>
        <end position="213"/>
    </location>
</feature>
<feature type="transmembrane region" description="Helical" evidence="5">
    <location>
        <begin position="84"/>
        <end position="116"/>
    </location>
</feature>
<keyword evidence="7" id="KW-1185">Reference proteome</keyword>
<keyword evidence="4 5" id="KW-0472">Membrane</keyword>
<dbReference type="Proteomes" id="UP000316560">
    <property type="component" value="Unassembled WGS sequence"/>
</dbReference>
<dbReference type="OrthoDB" id="3212588at2"/>
<name>A0A8H2KAC3_9MICO</name>
<evidence type="ECO:0000256" key="1">
    <source>
        <dbReference type="ARBA" id="ARBA00004141"/>
    </source>
</evidence>
<gene>
    <name evidence="6" type="ORF">FB472_2731</name>
</gene>
<keyword evidence="2 5" id="KW-0812">Transmembrane</keyword>
<dbReference type="AlphaFoldDB" id="A0A8H2KAC3"/>
<feature type="transmembrane region" description="Helical" evidence="5">
    <location>
        <begin position="12"/>
        <end position="30"/>
    </location>
</feature>
<dbReference type="InterPro" id="IPR000537">
    <property type="entry name" value="UbiA_prenyltransferase"/>
</dbReference>
<feature type="transmembrane region" description="Helical" evidence="5">
    <location>
        <begin position="249"/>
        <end position="269"/>
    </location>
</feature>
<comment type="caution">
    <text evidence="6">The sequence shown here is derived from an EMBL/GenBank/DDBJ whole genome shotgun (WGS) entry which is preliminary data.</text>
</comment>
<sequence length="273" mass="28006">MLHALLRSSHPGPTTAVSLIALSLSIGIGLEPWRIAAVTLMIVCNQLSVGLSNDWLDAARDVQSDRSDKPIVSGDVSASTVARVAVTLAVISVALSLLLGPFAAIAHALFLASGWLYNVGLKSTPASVIPYVVGFGSLPAIVTLSADPPQLATAWAIAAGALLGVAAHFSNVLPDLDDDSDTGVSGLPHRLGAQISGFVIAASLVAAALAIVFGPQNPVTAVSIVGLAMTLILAVTSVVLVIRNTRKRVLFRLTIAAALIDVVLLLLSAPQLR</sequence>
<evidence type="ECO:0000313" key="7">
    <source>
        <dbReference type="Proteomes" id="UP000316560"/>
    </source>
</evidence>
<feature type="transmembrane region" description="Helical" evidence="5">
    <location>
        <begin position="152"/>
        <end position="170"/>
    </location>
</feature>
<proteinExistence type="predicted"/>
<evidence type="ECO:0000256" key="3">
    <source>
        <dbReference type="ARBA" id="ARBA00022989"/>
    </source>
</evidence>
<keyword evidence="6" id="KW-0808">Transferase</keyword>
<evidence type="ECO:0000256" key="2">
    <source>
        <dbReference type="ARBA" id="ARBA00022692"/>
    </source>
</evidence>
<dbReference type="Gene3D" id="1.10.357.140">
    <property type="entry name" value="UbiA prenyltransferase"/>
    <property type="match status" value="1"/>
</dbReference>
<dbReference type="CDD" id="cd13956">
    <property type="entry name" value="PT_UbiA"/>
    <property type="match status" value="1"/>
</dbReference>
<dbReference type="GO" id="GO:0016020">
    <property type="term" value="C:membrane"/>
    <property type="evidence" value="ECO:0007669"/>
    <property type="project" value="UniProtKB-SubCell"/>
</dbReference>
<accession>A0A8H2KAC3</accession>
<reference evidence="6 7" key="1">
    <citation type="submission" date="2019-06" db="EMBL/GenBank/DDBJ databases">
        <title>Sequencing the genomes of 1000 actinobacteria strains.</title>
        <authorList>
            <person name="Klenk H.-P."/>
        </authorList>
    </citation>
    <scope>NUCLEOTIDE SEQUENCE [LARGE SCALE GENOMIC DNA]</scope>
    <source>
        <strain evidence="6 7">DSM 21947</strain>
    </source>
</reference>
<protein>
    <submittedName>
        <fullName evidence="6">4-hydroxybenzoate polyprenyltransferase</fullName>
    </submittedName>
</protein>
<comment type="subcellular location">
    <subcellularLocation>
        <location evidence="1">Membrane</location>
        <topology evidence="1">Multi-pass membrane protein</topology>
    </subcellularLocation>
</comment>